<evidence type="ECO:0000313" key="2">
    <source>
        <dbReference type="Proteomes" id="UP000277766"/>
    </source>
</evidence>
<keyword evidence="2" id="KW-1185">Reference proteome</keyword>
<gene>
    <name evidence="1" type="ORF">EJ104_12600</name>
</gene>
<proteinExistence type="predicted"/>
<reference evidence="1 2" key="1">
    <citation type="submission" date="2018-12" db="EMBL/GenBank/DDBJ databases">
        <title>Deinococcus radiophilus ATCC 27603 genome sequencing and assembly.</title>
        <authorList>
            <person name="Maclea K.S."/>
            <person name="Maynard C.R."/>
        </authorList>
    </citation>
    <scope>NUCLEOTIDE SEQUENCE [LARGE SCALE GENOMIC DNA]</scope>
    <source>
        <strain evidence="1 2">ATCC 27603</strain>
    </source>
</reference>
<evidence type="ECO:0000313" key="1">
    <source>
        <dbReference type="EMBL" id="RTR23129.1"/>
    </source>
</evidence>
<dbReference type="AlphaFoldDB" id="A0A431VLA0"/>
<protein>
    <submittedName>
        <fullName evidence="1">Uncharacterized protein</fullName>
    </submittedName>
</protein>
<dbReference type="RefSeq" id="WP_126353344.1">
    <property type="nucleotide sequence ID" value="NZ_CP086384.1"/>
</dbReference>
<dbReference type="EMBL" id="RXPE01000042">
    <property type="protein sequence ID" value="RTR23129.1"/>
    <property type="molecule type" value="Genomic_DNA"/>
</dbReference>
<comment type="caution">
    <text evidence="1">The sequence shown here is derived from an EMBL/GenBank/DDBJ whole genome shotgun (WGS) entry which is preliminary data.</text>
</comment>
<accession>A0A431VLA0</accession>
<dbReference type="OrthoDB" id="9866212at2"/>
<organism evidence="1 2">
    <name type="scientific">Deinococcus radiophilus</name>
    <dbReference type="NCBI Taxonomy" id="32062"/>
    <lineage>
        <taxon>Bacteria</taxon>
        <taxon>Thermotogati</taxon>
        <taxon>Deinococcota</taxon>
        <taxon>Deinococci</taxon>
        <taxon>Deinococcales</taxon>
        <taxon>Deinococcaceae</taxon>
        <taxon>Deinococcus</taxon>
    </lineage>
</organism>
<name>A0A431VLA0_9DEIO</name>
<dbReference type="Proteomes" id="UP000277766">
    <property type="component" value="Unassembled WGS sequence"/>
</dbReference>
<sequence>MTKPSIEPLPKGFITAEDMEKILDPSKRDPETEARRLATLKEIRADREAREARGEPVILRPGMSFRV</sequence>